<evidence type="ECO:0000256" key="1">
    <source>
        <dbReference type="ARBA" id="ARBA00022664"/>
    </source>
</evidence>
<feature type="domain" description="CCHC-type" evidence="4">
    <location>
        <begin position="86"/>
        <end position="101"/>
    </location>
</feature>
<feature type="compositionally biased region" description="Basic residues" evidence="3">
    <location>
        <begin position="346"/>
        <end position="358"/>
    </location>
</feature>
<dbReference type="GO" id="GO:0008270">
    <property type="term" value="F:zinc ion binding"/>
    <property type="evidence" value="ECO:0007669"/>
    <property type="project" value="UniProtKB-KW"/>
</dbReference>
<reference evidence="5" key="1">
    <citation type="submission" date="2022-01" db="EMBL/GenBank/DDBJ databases">
        <title>Comparative genomics reveals a dynamic genome evolution in the ectomycorrhizal milk-cap (Lactarius) mushrooms.</title>
        <authorList>
            <consortium name="DOE Joint Genome Institute"/>
            <person name="Lebreton A."/>
            <person name="Tang N."/>
            <person name="Kuo A."/>
            <person name="LaButti K."/>
            <person name="Drula E."/>
            <person name="Barry K."/>
            <person name="Clum A."/>
            <person name="Lipzen A."/>
            <person name="Mousain D."/>
            <person name="Ng V."/>
            <person name="Wang R."/>
            <person name="Wang X."/>
            <person name="Dai Y."/>
            <person name="Henrissat B."/>
            <person name="Grigoriev I.V."/>
            <person name="Guerin-Laguette A."/>
            <person name="Yu F."/>
            <person name="Martin F.M."/>
        </authorList>
    </citation>
    <scope>NUCLEOTIDE SEQUENCE</scope>
    <source>
        <strain evidence="5">QP</strain>
    </source>
</reference>
<sequence>MTEWQDAARAEAQCARILDSCLWAQGVKSSCRLDPVPITSNVTAPPPMPPVDGVVLMDVDTISMSRPRNLPLSDAERDHCMHKRCCFRCKQQGHLSLSCPSRLSPPHAHVNTIVAPSSPTASPLVTTVVRDILGLSSTERQQVINSLLLADCDLDPSTPTAQINTLALSFPSSLPHPAPSCPPSPVPCSLSPIRSPAHVAPLGFTPVDEAPRSPVTSPPHTPSPAPACTSPPPRPPRSPLRSSSPHIAPPSVVEDDNQPNRGVKTVEPSVITPKIIARTLSPTKITYYPPLFLSCACKNPRDPDEVRPSAPVTRTQNELQHTSHPVPLNTPQQDSPRPPDVDRITHHNMVRTHRRHPTPRQIPTRTNSRDPTMDLTTPHMLRRRPRVRLSES</sequence>
<organism evidence="5 6">
    <name type="scientific">Lactarius akahatsu</name>
    <dbReference type="NCBI Taxonomy" id="416441"/>
    <lineage>
        <taxon>Eukaryota</taxon>
        <taxon>Fungi</taxon>
        <taxon>Dikarya</taxon>
        <taxon>Basidiomycota</taxon>
        <taxon>Agaricomycotina</taxon>
        <taxon>Agaricomycetes</taxon>
        <taxon>Russulales</taxon>
        <taxon>Russulaceae</taxon>
        <taxon>Lactarius</taxon>
    </lineage>
</organism>
<dbReference type="GO" id="GO:0003676">
    <property type="term" value="F:nucleic acid binding"/>
    <property type="evidence" value="ECO:0007669"/>
    <property type="project" value="InterPro"/>
</dbReference>
<dbReference type="PROSITE" id="PS50158">
    <property type="entry name" value="ZF_CCHC"/>
    <property type="match status" value="1"/>
</dbReference>
<protein>
    <recommendedName>
        <fullName evidence="4">CCHC-type domain-containing protein</fullName>
    </recommendedName>
</protein>
<dbReference type="InterPro" id="IPR001878">
    <property type="entry name" value="Znf_CCHC"/>
</dbReference>
<dbReference type="GO" id="GO:0006397">
    <property type="term" value="P:mRNA processing"/>
    <property type="evidence" value="ECO:0007669"/>
    <property type="project" value="UniProtKB-KW"/>
</dbReference>
<feature type="compositionally biased region" description="Basic residues" evidence="3">
    <location>
        <begin position="380"/>
        <end position="392"/>
    </location>
</feature>
<feature type="compositionally biased region" description="Pro residues" evidence="3">
    <location>
        <begin position="216"/>
        <end position="238"/>
    </location>
</feature>
<evidence type="ECO:0000256" key="2">
    <source>
        <dbReference type="PROSITE-ProRule" id="PRU00047"/>
    </source>
</evidence>
<comment type="caution">
    <text evidence="5">The sequence shown here is derived from an EMBL/GenBank/DDBJ whole genome shotgun (WGS) entry which is preliminary data.</text>
</comment>
<feature type="region of interest" description="Disordered" evidence="3">
    <location>
        <begin position="301"/>
        <end position="392"/>
    </location>
</feature>
<evidence type="ECO:0000256" key="3">
    <source>
        <dbReference type="SAM" id="MobiDB-lite"/>
    </source>
</evidence>
<dbReference type="AlphaFoldDB" id="A0AAD4Q883"/>
<accession>A0AAD4Q883</accession>
<evidence type="ECO:0000259" key="4">
    <source>
        <dbReference type="PROSITE" id="PS50158"/>
    </source>
</evidence>
<dbReference type="Proteomes" id="UP001201163">
    <property type="component" value="Unassembled WGS sequence"/>
</dbReference>
<dbReference type="InterPro" id="IPR036875">
    <property type="entry name" value="Znf_CCHC_sf"/>
</dbReference>
<keyword evidence="1" id="KW-0507">mRNA processing</keyword>
<feature type="compositionally biased region" description="Polar residues" evidence="3">
    <location>
        <begin position="312"/>
        <end position="335"/>
    </location>
</feature>
<keyword evidence="2" id="KW-0479">Metal-binding</keyword>
<keyword evidence="2" id="KW-0863">Zinc-finger</keyword>
<dbReference type="EMBL" id="JAKELL010000143">
    <property type="protein sequence ID" value="KAH8980135.1"/>
    <property type="molecule type" value="Genomic_DNA"/>
</dbReference>
<proteinExistence type="predicted"/>
<evidence type="ECO:0000313" key="5">
    <source>
        <dbReference type="EMBL" id="KAH8980135.1"/>
    </source>
</evidence>
<dbReference type="SUPFAM" id="SSF57756">
    <property type="entry name" value="Retrovirus zinc finger-like domains"/>
    <property type="match status" value="1"/>
</dbReference>
<feature type="region of interest" description="Disordered" evidence="3">
    <location>
        <begin position="200"/>
        <end position="266"/>
    </location>
</feature>
<keyword evidence="2" id="KW-0862">Zinc</keyword>
<keyword evidence="6" id="KW-1185">Reference proteome</keyword>
<gene>
    <name evidence="5" type="ORF">EDB92DRAFT_1820648</name>
</gene>
<evidence type="ECO:0000313" key="6">
    <source>
        <dbReference type="Proteomes" id="UP001201163"/>
    </source>
</evidence>
<name>A0AAD4Q883_9AGAM</name>